<accession>A0A0D6R6M3</accession>
<evidence type="ECO:0000256" key="2">
    <source>
        <dbReference type="ARBA" id="ARBA00022723"/>
    </source>
</evidence>
<keyword evidence="4" id="KW-0560">Oxidoreductase</keyword>
<dbReference type="GO" id="GO:0016616">
    <property type="term" value="F:oxidoreductase activity, acting on the CH-OH group of donors, NAD or NADP as acceptor"/>
    <property type="evidence" value="ECO:0007669"/>
    <property type="project" value="InterPro"/>
</dbReference>
<dbReference type="SMART" id="SM00829">
    <property type="entry name" value="PKS_ER"/>
    <property type="match status" value="1"/>
</dbReference>
<dbReference type="InterPro" id="IPR047109">
    <property type="entry name" value="CAD-like"/>
</dbReference>
<keyword evidence="2 6" id="KW-0479">Metal-binding</keyword>
<evidence type="ECO:0000256" key="6">
    <source>
        <dbReference type="RuleBase" id="RU361277"/>
    </source>
</evidence>
<protein>
    <recommendedName>
        <fullName evidence="7">Enoyl reductase (ER) domain-containing protein</fullName>
    </recommendedName>
</protein>
<feature type="domain" description="Enoyl reductase (ER)" evidence="7">
    <location>
        <begin position="19"/>
        <end position="347"/>
    </location>
</feature>
<dbReference type="CDD" id="cd05283">
    <property type="entry name" value="CAD1"/>
    <property type="match status" value="1"/>
</dbReference>
<dbReference type="Pfam" id="PF08240">
    <property type="entry name" value="ADH_N"/>
    <property type="match status" value="1"/>
</dbReference>
<organism evidence="8">
    <name type="scientific">Araucaria cunninghamii</name>
    <name type="common">Hoop pine</name>
    <name type="synonym">Moreton Bay pine</name>
    <dbReference type="NCBI Taxonomy" id="56994"/>
    <lineage>
        <taxon>Eukaryota</taxon>
        <taxon>Viridiplantae</taxon>
        <taxon>Streptophyta</taxon>
        <taxon>Embryophyta</taxon>
        <taxon>Tracheophyta</taxon>
        <taxon>Spermatophyta</taxon>
        <taxon>Pinopsida</taxon>
        <taxon>Pinidae</taxon>
        <taxon>Conifers II</taxon>
        <taxon>Araucariales</taxon>
        <taxon>Araucariaceae</taxon>
        <taxon>Araucaria</taxon>
    </lineage>
</organism>
<comment type="cofactor">
    <cofactor evidence="1 6">
        <name>Zn(2+)</name>
        <dbReference type="ChEBI" id="CHEBI:29105"/>
    </cofactor>
</comment>
<dbReference type="FunFam" id="3.90.180.10:FF:000004">
    <property type="entry name" value="probable cinnamyl alcohol dehydrogenase"/>
    <property type="match status" value="1"/>
</dbReference>
<evidence type="ECO:0000256" key="4">
    <source>
        <dbReference type="ARBA" id="ARBA00023002"/>
    </source>
</evidence>
<comment type="function">
    <text evidence="5">Involved in lignin biosynthesis. Catalyzes the final step specific for the production of lignin monomers. Catalyzes the NADPH-dependent reduction of coniferaldehyde, 5-hydroxyconiferaldehyde, sinapaldehyde, 4-coumaraldehyde and caffeyl aldehyde to their respective alcohols.</text>
</comment>
<dbReference type="Gene3D" id="3.90.180.10">
    <property type="entry name" value="Medium-chain alcohol dehydrogenases, catalytic domain"/>
    <property type="match status" value="1"/>
</dbReference>
<dbReference type="InterPro" id="IPR002328">
    <property type="entry name" value="ADH_Zn_CS"/>
</dbReference>
<dbReference type="AlphaFoldDB" id="A0A0D6R6M3"/>
<dbReference type="InterPro" id="IPR020843">
    <property type="entry name" value="ER"/>
</dbReference>
<dbReference type="PROSITE" id="PS00059">
    <property type="entry name" value="ADH_ZINC"/>
    <property type="match status" value="1"/>
</dbReference>
<keyword evidence="3 6" id="KW-0862">Zinc</keyword>
<evidence type="ECO:0000256" key="3">
    <source>
        <dbReference type="ARBA" id="ARBA00022833"/>
    </source>
</evidence>
<name>A0A0D6R6M3_ARACU</name>
<dbReference type="GO" id="GO:0008270">
    <property type="term" value="F:zinc ion binding"/>
    <property type="evidence" value="ECO:0007669"/>
    <property type="project" value="InterPro"/>
</dbReference>
<evidence type="ECO:0000313" key="8">
    <source>
        <dbReference type="EMBL" id="JAG98464.1"/>
    </source>
</evidence>
<dbReference type="InterPro" id="IPR011032">
    <property type="entry name" value="GroES-like_sf"/>
</dbReference>
<dbReference type="Gene3D" id="3.40.50.720">
    <property type="entry name" value="NAD(P)-binding Rossmann-like Domain"/>
    <property type="match status" value="1"/>
</dbReference>
<dbReference type="EMBL" id="GCKF01025104">
    <property type="protein sequence ID" value="JAG98464.1"/>
    <property type="molecule type" value="Transcribed_RNA"/>
</dbReference>
<evidence type="ECO:0000259" key="7">
    <source>
        <dbReference type="SMART" id="SM00829"/>
    </source>
</evidence>
<sequence>MAEGNRVDSQGWAAKDESGILSPFNFTRRKTGPHDVTLKIAFCGICHSDLHQIRNEWKKTQYPVVPGHEIVGIVTDVGTEVKKFRVGDRVGVGCLVGSCHYCDSCEKGQEQYCQKSIMTYNSIDVDGTLTFGGYSSLIVCNEKFVLKVPENLPFDAAAPLLCAGITVYSPMKYFGMTEPGNRLGVVGLGGLGHMAVKFGKAFGLHVTVISTSPKKEKEAKEILGADHFLISKDEKQMQDAAKSLDYIVDTVSADHPIPPLLNLLKVNGKMVVVGLPTKPLEIPAGSIIFGRRFVGGSLIGGIKETQEMLDFCGEHNISCIIEKIPIDYVNKAMERMEKGDVKYRFVIDNGDSFKV</sequence>
<dbReference type="Pfam" id="PF00107">
    <property type="entry name" value="ADH_zinc_N"/>
    <property type="match status" value="1"/>
</dbReference>
<dbReference type="GO" id="GO:0009809">
    <property type="term" value="P:lignin biosynthetic process"/>
    <property type="evidence" value="ECO:0007669"/>
    <property type="project" value="UniProtKB-ARBA"/>
</dbReference>
<dbReference type="PANTHER" id="PTHR42683">
    <property type="entry name" value="ALDEHYDE REDUCTASE"/>
    <property type="match status" value="1"/>
</dbReference>
<dbReference type="SUPFAM" id="SSF51735">
    <property type="entry name" value="NAD(P)-binding Rossmann-fold domains"/>
    <property type="match status" value="1"/>
</dbReference>
<reference evidence="8" key="1">
    <citation type="submission" date="2015-03" db="EMBL/GenBank/DDBJ databases">
        <title>A transcriptome of Araucaria cunninghamii, an australian fine timber species.</title>
        <authorList>
            <person name="Jing Yi C.J.Y."/>
            <person name="Yin San L.Y.S."/>
            <person name="Abdul Karim S.S."/>
            <person name="Wan Azmi N.N."/>
            <person name="Hercus R.R."/>
            <person name="Croft L.L."/>
        </authorList>
    </citation>
    <scope>NUCLEOTIDE SEQUENCE</scope>
    <source>
        <strain evidence="8">MI0301</strain>
        <tissue evidence="8">Leaf</tissue>
    </source>
</reference>
<proteinExistence type="inferred from homology"/>
<dbReference type="InterPro" id="IPR036291">
    <property type="entry name" value="NAD(P)-bd_dom_sf"/>
</dbReference>
<dbReference type="InterPro" id="IPR013149">
    <property type="entry name" value="ADH-like_C"/>
</dbReference>
<evidence type="ECO:0000256" key="5">
    <source>
        <dbReference type="ARBA" id="ARBA00057621"/>
    </source>
</evidence>
<dbReference type="InterPro" id="IPR013154">
    <property type="entry name" value="ADH-like_N"/>
</dbReference>
<evidence type="ECO:0000256" key="1">
    <source>
        <dbReference type="ARBA" id="ARBA00001947"/>
    </source>
</evidence>
<dbReference type="SUPFAM" id="SSF50129">
    <property type="entry name" value="GroES-like"/>
    <property type="match status" value="1"/>
</dbReference>
<dbReference type="FunFam" id="3.40.50.720:FF:000022">
    <property type="entry name" value="Cinnamyl alcohol dehydrogenase"/>
    <property type="match status" value="1"/>
</dbReference>
<comment type="similarity">
    <text evidence="6">Belongs to the zinc-containing alcohol dehydrogenase family.</text>
</comment>